<evidence type="ECO:0000313" key="3">
    <source>
        <dbReference type="EMBL" id="SDK34191.1"/>
    </source>
</evidence>
<reference evidence="3 4" key="1">
    <citation type="submission" date="2016-10" db="EMBL/GenBank/DDBJ databases">
        <authorList>
            <person name="de Groot N.N."/>
        </authorList>
    </citation>
    <scope>NUCLEOTIDE SEQUENCE [LARGE SCALE GENOMIC DNA]</scope>
    <source>
        <strain evidence="3 4">DSM 25186</strain>
    </source>
</reference>
<sequence length="1179" mass="129176">MSLKRDEVQVTVLVDGKQAINQLGRLEMEARDIKEEMKGLKRTSDEYIQASARLEQVKARMKSVREELGVTGMTMNQLRSYQRQLMADMNSGTTRGTAKYEELKAKLIEVNGAIRTQRDETRGLGSVWGSLKQSFSSFGAGALVFTAVQQGLQLLSSTIGSVLPKNAELSDAFADVKKNTGLTKQEVHDLNEELASLNTRTSQRELLKLASDAGKLGIEGKQDVLEFVKAADKINVALGEDLGEDAIKSIGKLNDLFGIKDIYGYGEGMQKTGSAINELGSSSTASEAYLVDFTKRLGGVGKQAGVSLQDILGMGAALDSLGQTSETSSTAIGTFLVDMFSDTATYAGIAGIEVGAFTTLLNEDANQAFIAVLQGLQGNNEGFATMVEKLQAAGIEGARATQVISTLSGNIQVLTDQQRIANQAFADGTSLTNEFNTKNQTLAASIEKIGKFITNYFVNSQFVAVLERFAGSLAGLIPPTETAQESLEGLRSEFNREIETLKRGNFTQEERARLIQEINSKYGQYLPHLLSEQSSLEDIEKAQRAVNEAILGKIILMDFEEEITELYKRQKESAESLYQTEKARQQLKLDNQTGMGGMSNGQLQQMQQMFANLDAVNEAVVAGTGEAAAEIEEKYEAMAARLGLNFQKLREAAANAMSGKTGGKSTGGLEEQLGLIEQIQARIEALQAKRDKSLSVEEIRSLTAQIEAEQQKLEELVGSARTAAKNVLDLKRLEVEAIEDATQRRIQQLILASDKEIEEVEKTTASQEEKARAIELIQRKLFRDVAEIQEEAFKEELERLKKHEAEKQDLINRAARARAELGVIAAGDNAKAQLEAKIAQLDVEKDIELQNTELIEEERQLIRARYAAEADALREEYANQDLDRWKRTADETGRALIQASTFLHELKSAQRQAELDQEQQDAEARMTALEAEFERGTLRKREFEKEKAKLEKETALRQAELKLQQAKADKEKALFDAGIATALAVLKAAPNPILMAAMAAVGAIQVATIAAKPLPAFAEGGKTGPIPLTQDRNGAYSYKPHSIADGGTVSQPYLAWVGERGAEYIVPNWMLHDPWVANVVGIMESMRTQRYGPAARIKATGLPAFAEGGGTGPLPAGTSGVEASEQKRLEALFQAMLQEQRLTRQEIATMKTRLRAYIVWQDLEETQDTIDTIYNDAAA</sequence>
<protein>
    <submittedName>
        <fullName evidence="3">Phage tail tape measure protein, TP901 family, core region</fullName>
    </submittedName>
</protein>
<feature type="coiled-coil region" evidence="1">
    <location>
        <begin position="669"/>
        <end position="719"/>
    </location>
</feature>
<dbReference type="NCBIfam" id="TIGR01760">
    <property type="entry name" value="tape_meas_TP901"/>
    <property type="match status" value="1"/>
</dbReference>
<dbReference type="OrthoDB" id="840436at2"/>
<keyword evidence="4" id="KW-1185">Reference proteome</keyword>
<evidence type="ECO:0000313" key="4">
    <source>
        <dbReference type="Proteomes" id="UP000198510"/>
    </source>
</evidence>
<feature type="coiled-coil region" evidence="1">
    <location>
        <begin position="16"/>
        <end position="67"/>
    </location>
</feature>
<feature type="domain" description="Phage tail tape measure protein" evidence="2">
    <location>
        <begin position="196"/>
        <end position="391"/>
    </location>
</feature>
<gene>
    <name evidence="3" type="ORF">SAMN05421823_102503</name>
</gene>
<dbReference type="PANTHER" id="PTHR23159:SF31">
    <property type="entry name" value="CENTROSOME-ASSOCIATED PROTEIN CEP250 ISOFORM X1"/>
    <property type="match status" value="1"/>
</dbReference>
<evidence type="ECO:0000259" key="2">
    <source>
        <dbReference type="Pfam" id="PF10145"/>
    </source>
</evidence>
<organism evidence="3 4">
    <name type="scientific">Catalinimonas alkaloidigena</name>
    <dbReference type="NCBI Taxonomy" id="1075417"/>
    <lineage>
        <taxon>Bacteria</taxon>
        <taxon>Pseudomonadati</taxon>
        <taxon>Bacteroidota</taxon>
        <taxon>Cytophagia</taxon>
        <taxon>Cytophagales</taxon>
        <taxon>Catalimonadaceae</taxon>
        <taxon>Catalinimonas</taxon>
    </lineage>
</organism>
<name>A0A1G9B3T1_9BACT</name>
<feature type="coiled-coil region" evidence="1">
    <location>
        <begin position="783"/>
        <end position="851"/>
    </location>
</feature>
<dbReference type="Proteomes" id="UP000198510">
    <property type="component" value="Unassembled WGS sequence"/>
</dbReference>
<dbReference type="PANTHER" id="PTHR23159">
    <property type="entry name" value="CENTROSOMAL PROTEIN 2"/>
    <property type="match status" value="1"/>
</dbReference>
<accession>A0A1G9B3T1</accession>
<proteinExistence type="predicted"/>
<feature type="coiled-coil region" evidence="1">
    <location>
        <begin position="912"/>
        <end position="976"/>
    </location>
</feature>
<dbReference type="RefSeq" id="WP_089680212.1">
    <property type="nucleotide sequence ID" value="NZ_FNFO01000002.1"/>
</dbReference>
<dbReference type="Pfam" id="PF10145">
    <property type="entry name" value="PhageMin_Tail"/>
    <property type="match status" value="1"/>
</dbReference>
<dbReference type="STRING" id="1075417.SAMN05421823_102503"/>
<dbReference type="InterPro" id="IPR010090">
    <property type="entry name" value="Phage_tape_meas"/>
</dbReference>
<keyword evidence="1" id="KW-0175">Coiled coil</keyword>
<evidence type="ECO:0000256" key="1">
    <source>
        <dbReference type="SAM" id="Coils"/>
    </source>
</evidence>
<dbReference type="EMBL" id="FNFO01000002">
    <property type="protein sequence ID" value="SDK34191.1"/>
    <property type="molecule type" value="Genomic_DNA"/>
</dbReference>
<dbReference type="AlphaFoldDB" id="A0A1G9B3T1"/>